<dbReference type="PROSITE" id="PS50929">
    <property type="entry name" value="ABC_TM1F"/>
    <property type="match status" value="1"/>
</dbReference>
<dbReference type="InterPro" id="IPR017871">
    <property type="entry name" value="ABC_transporter-like_CS"/>
</dbReference>
<feature type="transmembrane region" description="Helical" evidence="8">
    <location>
        <begin position="187"/>
        <end position="204"/>
    </location>
</feature>
<dbReference type="InterPro" id="IPR003593">
    <property type="entry name" value="AAA+_ATPase"/>
</dbReference>
<keyword evidence="2 8" id="KW-0812">Transmembrane</keyword>
<feature type="transmembrane region" description="Helical" evidence="8">
    <location>
        <begin position="35"/>
        <end position="64"/>
    </location>
</feature>
<dbReference type="Pfam" id="PF00005">
    <property type="entry name" value="ABC_tran"/>
    <property type="match status" value="1"/>
</dbReference>
<dbReference type="PANTHER" id="PTHR43394">
    <property type="entry name" value="ATP-DEPENDENT PERMEASE MDL1, MITOCHONDRIAL"/>
    <property type="match status" value="1"/>
</dbReference>
<dbReference type="Pfam" id="PF00664">
    <property type="entry name" value="ABC_membrane"/>
    <property type="match status" value="1"/>
</dbReference>
<evidence type="ECO:0000256" key="4">
    <source>
        <dbReference type="ARBA" id="ARBA00022840"/>
    </source>
</evidence>
<evidence type="ECO:0000259" key="10">
    <source>
        <dbReference type="PROSITE" id="PS50929"/>
    </source>
</evidence>
<evidence type="ECO:0000256" key="7">
    <source>
        <dbReference type="ARBA" id="ARBA00024725"/>
    </source>
</evidence>
<dbReference type="FunFam" id="1.20.1560.10:FF:000070">
    <property type="entry name" value="Multidrug ABC transporter ATP-binding protein"/>
    <property type="match status" value="1"/>
</dbReference>
<comment type="subcellular location">
    <subcellularLocation>
        <location evidence="1">Cell membrane</location>
        <topology evidence="1">Multi-pass membrane protein</topology>
    </subcellularLocation>
</comment>
<evidence type="ECO:0000256" key="3">
    <source>
        <dbReference type="ARBA" id="ARBA00022741"/>
    </source>
</evidence>
<dbReference type="GO" id="GO:0015421">
    <property type="term" value="F:ABC-type oligopeptide transporter activity"/>
    <property type="evidence" value="ECO:0007669"/>
    <property type="project" value="TreeGrafter"/>
</dbReference>
<dbReference type="RefSeq" id="WP_257771111.1">
    <property type="nucleotide sequence ID" value="NZ_CP102480.1"/>
</dbReference>
<evidence type="ECO:0000256" key="6">
    <source>
        <dbReference type="ARBA" id="ARBA00023136"/>
    </source>
</evidence>
<feature type="transmembrane region" description="Helical" evidence="8">
    <location>
        <begin position="163"/>
        <end position="181"/>
    </location>
</feature>
<dbReference type="InterPro" id="IPR027417">
    <property type="entry name" value="P-loop_NTPase"/>
</dbReference>
<dbReference type="AlphaFoldDB" id="A0A9J7AW70"/>
<accession>A0A9J7AW70</accession>
<dbReference type="EMBL" id="CP102480">
    <property type="protein sequence ID" value="UUX51552.1"/>
    <property type="molecule type" value="Genomic_DNA"/>
</dbReference>
<dbReference type="GO" id="GO:0005886">
    <property type="term" value="C:plasma membrane"/>
    <property type="evidence" value="ECO:0007669"/>
    <property type="project" value="UniProtKB-SubCell"/>
</dbReference>
<dbReference type="PROSITE" id="PS00211">
    <property type="entry name" value="ABC_TRANSPORTER_1"/>
    <property type="match status" value="1"/>
</dbReference>
<dbReference type="SUPFAM" id="SSF52540">
    <property type="entry name" value="P-loop containing nucleoside triphosphate hydrolases"/>
    <property type="match status" value="1"/>
</dbReference>
<evidence type="ECO:0000256" key="8">
    <source>
        <dbReference type="SAM" id="Phobius"/>
    </source>
</evidence>
<dbReference type="Gene3D" id="3.40.50.300">
    <property type="entry name" value="P-loop containing nucleotide triphosphate hydrolases"/>
    <property type="match status" value="1"/>
</dbReference>
<dbReference type="PROSITE" id="PS50893">
    <property type="entry name" value="ABC_TRANSPORTER_2"/>
    <property type="match status" value="1"/>
</dbReference>
<sequence length="623" mass="68046">MYHHIPSLIDPCASDRLEQPPKGLFAFYRHFLRQVWPLFTCVAITIGVLALINAALFLVVGLLIDGMQGAETPAAFFAEYGWLLALVAIATLVLEPLLLGVHLAIFNQSIVPAFTNLVRWQSHRHMLRQSMSYFSNDFAGRLSQKVMQTGLSLRRSVGQLIDAVWYVTVFWISGIGILAGFDVRLMPPLLVWLVAYGIALWVIVPRIKVRAAAASEAHSQLTGRIVDSYTNIQTVKLFGHTAREDDYARTGMENQREASFRVMAEVSNMELLITVMNGGLLLGHGALALWLWSLGEVSVGAAAASLALVMRVITMSHWVMFVASEIAENVGQVRDGADSIAVPHAVTDDPGAPPLSVTKGEIRFEQVAFNYDRQETAAGPVVHDLNLTIAPGEKVGLVGRSGAGKSTLVNLLLRFHDVSAGRILIDGQDISGVQQESLRSAIGMVTQDTSLLHRSVLDNIRYGRPEADLEQVEEAARRAHADEFIRDLEDPEGRRGYKAHVGERGVKLSGGQRQRIAIARVLLKNAPILILDEATSALDSTVEAAIQEQLFNLMAGKTVIAIAHRLSTIAAMDRLVILDRGRIVEQGSHTELLEQGGIYAELWARQSSGFIAEDLETAPANTG</sequence>
<dbReference type="Gene3D" id="1.20.1560.10">
    <property type="entry name" value="ABC transporter type 1, transmembrane domain"/>
    <property type="match status" value="1"/>
</dbReference>
<evidence type="ECO:0000256" key="2">
    <source>
        <dbReference type="ARBA" id="ARBA00022692"/>
    </source>
</evidence>
<gene>
    <name evidence="11" type="ORF">NUH88_07595</name>
</gene>
<keyword evidence="4 11" id="KW-0067">ATP-binding</keyword>
<dbReference type="InterPro" id="IPR036640">
    <property type="entry name" value="ABC1_TM_sf"/>
</dbReference>
<evidence type="ECO:0000259" key="9">
    <source>
        <dbReference type="PROSITE" id="PS50893"/>
    </source>
</evidence>
<evidence type="ECO:0000256" key="5">
    <source>
        <dbReference type="ARBA" id="ARBA00022989"/>
    </source>
</evidence>
<proteinExistence type="predicted"/>
<dbReference type="Proteomes" id="UP001060336">
    <property type="component" value="Chromosome"/>
</dbReference>
<comment type="function">
    <text evidence="7">Part of an ABC transporter complex. Transmembrane domains (TMD) form a pore in the inner membrane and the ATP-binding domain (NBD) is responsible for energy generation.</text>
</comment>
<dbReference type="InterPro" id="IPR011527">
    <property type="entry name" value="ABC1_TM_dom"/>
</dbReference>
<name>A0A9J7AW70_9PROT</name>
<evidence type="ECO:0000313" key="12">
    <source>
        <dbReference type="Proteomes" id="UP001060336"/>
    </source>
</evidence>
<dbReference type="SUPFAM" id="SSF90123">
    <property type="entry name" value="ABC transporter transmembrane region"/>
    <property type="match status" value="1"/>
</dbReference>
<dbReference type="SMART" id="SM00382">
    <property type="entry name" value="AAA"/>
    <property type="match status" value="1"/>
</dbReference>
<feature type="domain" description="ABC transporter" evidence="9">
    <location>
        <begin position="362"/>
        <end position="605"/>
    </location>
</feature>
<dbReference type="FunFam" id="3.40.50.300:FF:000218">
    <property type="entry name" value="Multidrug ABC transporter ATP-binding protein"/>
    <property type="match status" value="1"/>
</dbReference>
<dbReference type="GO" id="GO:0005524">
    <property type="term" value="F:ATP binding"/>
    <property type="evidence" value="ECO:0007669"/>
    <property type="project" value="UniProtKB-KW"/>
</dbReference>
<organism evidence="11 12">
    <name type="scientific">Nisaea acidiphila</name>
    <dbReference type="NCBI Taxonomy" id="1862145"/>
    <lineage>
        <taxon>Bacteria</taxon>
        <taxon>Pseudomonadati</taxon>
        <taxon>Pseudomonadota</taxon>
        <taxon>Alphaproteobacteria</taxon>
        <taxon>Rhodospirillales</taxon>
        <taxon>Thalassobaculaceae</taxon>
        <taxon>Nisaea</taxon>
    </lineage>
</organism>
<keyword evidence="5 8" id="KW-1133">Transmembrane helix</keyword>
<dbReference type="InterPro" id="IPR039421">
    <property type="entry name" value="Type_1_exporter"/>
</dbReference>
<evidence type="ECO:0000256" key="1">
    <source>
        <dbReference type="ARBA" id="ARBA00004651"/>
    </source>
</evidence>
<dbReference type="GO" id="GO:0016887">
    <property type="term" value="F:ATP hydrolysis activity"/>
    <property type="evidence" value="ECO:0007669"/>
    <property type="project" value="InterPro"/>
</dbReference>
<dbReference type="InterPro" id="IPR003439">
    <property type="entry name" value="ABC_transporter-like_ATP-bd"/>
</dbReference>
<keyword evidence="6 8" id="KW-0472">Membrane</keyword>
<keyword evidence="3" id="KW-0547">Nucleotide-binding</keyword>
<dbReference type="PANTHER" id="PTHR43394:SF1">
    <property type="entry name" value="ATP-BINDING CASSETTE SUB-FAMILY B MEMBER 10, MITOCHONDRIAL"/>
    <property type="match status" value="1"/>
</dbReference>
<protein>
    <submittedName>
        <fullName evidence="11">ABC transporter ATP-binding protein/permease</fullName>
    </submittedName>
</protein>
<keyword evidence="12" id="KW-1185">Reference proteome</keyword>
<evidence type="ECO:0000313" key="11">
    <source>
        <dbReference type="EMBL" id="UUX51552.1"/>
    </source>
</evidence>
<reference evidence="11" key="1">
    <citation type="submission" date="2022-08" db="EMBL/GenBank/DDBJ databases">
        <title>Nisaea acidiphila sp. nov., isolated from a marine algal debris and emended description of the genus Nisaea Urios et al. 2008.</title>
        <authorList>
            <person name="Kwon K."/>
        </authorList>
    </citation>
    <scope>NUCLEOTIDE SEQUENCE</scope>
    <source>
        <strain evidence="11">MEBiC11861</strain>
    </source>
</reference>
<feature type="domain" description="ABC transmembrane type-1" evidence="10">
    <location>
        <begin position="42"/>
        <end position="328"/>
    </location>
</feature>
<dbReference type="KEGG" id="naci:NUH88_07595"/>
<feature type="transmembrane region" description="Helical" evidence="8">
    <location>
        <begin position="271"/>
        <end position="291"/>
    </location>
</feature>